<dbReference type="GO" id="GO:0022857">
    <property type="term" value="F:transmembrane transporter activity"/>
    <property type="evidence" value="ECO:0007669"/>
    <property type="project" value="InterPro"/>
</dbReference>
<evidence type="ECO:0000256" key="4">
    <source>
        <dbReference type="ARBA" id="ARBA00007863"/>
    </source>
</evidence>
<dbReference type="InterPro" id="IPR005836">
    <property type="entry name" value="ADP_Glu_pyroP_CS"/>
</dbReference>
<dbReference type="STRING" id="4577.A0A1D6J8X7"/>
<dbReference type="Pfam" id="PF00483">
    <property type="entry name" value="NTP_transferase"/>
    <property type="match status" value="2"/>
</dbReference>
<evidence type="ECO:0000256" key="15">
    <source>
        <dbReference type="ARBA" id="ARBA00022989"/>
    </source>
</evidence>
<dbReference type="InterPro" id="IPR005835">
    <property type="entry name" value="NTP_transferase_dom"/>
</dbReference>
<dbReference type="GO" id="GO:0008878">
    <property type="term" value="F:glucose-1-phosphate adenylyltransferase activity"/>
    <property type="evidence" value="ECO:0007669"/>
    <property type="project" value="UniProtKB-EC"/>
</dbReference>
<reference evidence="19" key="1">
    <citation type="submission" date="2015-12" db="EMBL/GenBank/DDBJ databases">
        <title>Update maize B73 reference genome by single molecule sequencing technologies.</title>
        <authorList>
            <consortium name="Maize Genome Sequencing Project"/>
            <person name="Ware D."/>
        </authorList>
    </citation>
    <scope>NUCLEOTIDE SEQUENCE</scope>
    <source>
        <tissue evidence="19">Seedling</tissue>
    </source>
</reference>
<comment type="subcellular location">
    <subcellularLocation>
        <location evidence="2">Membrane</location>
        <topology evidence="2">Multi-pass membrane protein</topology>
    </subcellularLocation>
</comment>
<feature type="domain" description="Nucleotidyl transferase" evidence="18">
    <location>
        <begin position="123"/>
        <end position="245"/>
    </location>
</feature>
<evidence type="ECO:0000256" key="2">
    <source>
        <dbReference type="ARBA" id="ARBA00004141"/>
    </source>
</evidence>
<evidence type="ECO:0000313" key="19">
    <source>
        <dbReference type="EMBL" id="AQK44373.1"/>
    </source>
</evidence>
<evidence type="ECO:0000259" key="18">
    <source>
        <dbReference type="Pfam" id="PF00483"/>
    </source>
</evidence>
<accession>A0A1D6J8X7</accession>
<keyword evidence="7" id="KW-0813">Transport</keyword>
<comment type="similarity">
    <text evidence="4">Belongs to the SLC35F solute transporter family.</text>
</comment>
<keyword evidence="15" id="KW-1133">Transmembrane helix</keyword>
<dbReference type="UniPathway" id="UPA00152"/>
<keyword evidence="11 19" id="KW-0548">Nucleotidyltransferase</keyword>
<feature type="compositionally biased region" description="Pro residues" evidence="17">
    <location>
        <begin position="1"/>
        <end position="11"/>
    </location>
</feature>
<evidence type="ECO:0000256" key="14">
    <source>
        <dbReference type="ARBA" id="ARBA00022922"/>
    </source>
</evidence>
<evidence type="ECO:0000256" key="6">
    <source>
        <dbReference type="ARBA" id="ARBA00012460"/>
    </source>
</evidence>
<evidence type="ECO:0000256" key="13">
    <source>
        <dbReference type="ARBA" id="ARBA00022840"/>
    </source>
</evidence>
<keyword evidence="13" id="KW-0067">ATP-binding</keyword>
<dbReference type="SUPFAM" id="SSF53448">
    <property type="entry name" value="Nucleotide-diphospho-sugar transferases"/>
    <property type="match status" value="1"/>
</dbReference>
<evidence type="ECO:0000256" key="9">
    <source>
        <dbReference type="ARBA" id="ARBA00022679"/>
    </source>
</evidence>
<evidence type="ECO:0000256" key="17">
    <source>
        <dbReference type="SAM" id="MobiDB-lite"/>
    </source>
</evidence>
<dbReference type="GO" id="GO:0016020">
    <property type="term" value="C:membrane"/>
    <property type="evidence" value="ECO:0007669"/>
    <property type="project" value="UniProtKB-SubCell"/>
</dbReference>
<dbReference type="EC" id="2.7.7.27" evidence="6"/>
<gene>
    <name evidence="19" type="ORF">ZEAMMB73_Zm00001d025723</name>
</gene>
<keyword evidence="12" id="KW-0547">Nucleotide-binding</keyword>
<evidence type="ECO:0000256" key="8">
    <source>
        <dbReference type="ARBA" id="ARBA00022533"/>
    </source>
</evidence>
<keyword evidence="8" id="KW-0021">Allosteric enzyme</keyword>
<evidence type="ECO:0000256" key="10">
    <source>
        <dbReference type="ARBA" id="ARBA00022692"/>
    </source>
</evidence>
<name>A0A1D6J8X7_MAIZE</name>
<evidence type="ECO:0000256" key="11">
    <source>
        <dbReference type="ARBA" id="ARBA00022695"/>
    </source>
</evidence>
<evidence type="ECO:0000256" key="7">
    <source>
        <dbReference type="ARBA" id="ARBA00022448"/>
    </source>
</evidence>
<evidence type="ECO:0000256" key="3">
    <source>
        <dbReference type="ARBA" id="ARBA00004727"/>
    </source>
</evidence>
<comment type="catalytic activity">
    <reaction evidence="1">
        <text>alpha-D-glucose 1-phosphate + ATP + H(+) = ADP-alpha-D-glucose + diphosphate</text>
        <dbReference type="Rhea" id="RHEA:12120"/>
        <dbReference type="ChEBI" id="CHEBI:15378"/>
        <dbReference type="ChEBI" id="CHEBI:30616"/>
        <dbReference type="ChEBI" id="CHEBI:33019"/>
        <dbReference type="ChEBI" id="CHEBI:57498"/>
        <dbReference type="ChEBI" id="CHEBI:58601"/>
        <dbReference type="EC" id="2.7.7.27"/>
    </reaction>
</comment>
<dbReference type="PANTHER" id="PTHR43523:SF12">
    <property type="entry name" value="GLUCOSE-1-PHOSPHATE ADENYLYLTRANSFERASE LARGE SUBUNIT 1, CHLOROPLASTIC-RELATED"/>
    <property type="match status" value="1"/>
</dbReference>
<feature type="domain" description="Nucleotidyl transferase" evidence="18">
    <location>
        <begin position="27"/>
        <end position="111"/>
    </location>
</feature>
<dbReference type="GO" id="GO:0005978">
    <property type="term" value="P:glycogen biosynthetic process"/>
    <property type="evidence" value="ECO:0007669"/>
    <property type="project" value="InterPro"/>
</dbReference>
<evidence type="ECO:0000256" key="1">
    <source>
        <dbReference type="ARBA" id="ARBA00000956"/>
    </source>
</evidence>
<dbReference type="InterPro" id="IPR009262">
    <property type="entry name" value="SLC35_F1/F2/F6"/>
</dbReference>
<dbReference type="AlphaFoldDB" id="A0A1D6J8X7"/>
<dbReference type="Gene3D" id="3.90.550.10">
    <property type="entry name" value="Spore Coat Polysaccharide Biosynthesis Protein SpsA, Chain A"/>
    <property type="match status" value="2"/>
</dbReference>
<organism evidence="19">
    <name type="scientific">Zea mays</name>
    <name type="common">Maize</name>
    <dbReference type="NCBI Taxonomy" id="4577"/>
    <lineage>
        <taxon>Eukaryota</taxon>
        <taxon>Viridiplantae</taxon>
        <taxon>Streptophyta</taxon>
        <taxon>Embryophyta</taxon>
        <taxon>Tracheophyta</taxon>
        <taxon>Spermatophyta</taxon>
        <taxon>Magnoliopsida</taxon>
        <taxon>Liliopsida</taxon>
        <taxon>Poales</taxon>
        <taxon>Poaceae</taxon>
        <taxon>PACMAD clade</taxon>
        <taxon>Panicoideae</taxon>
        <taxon>Andropogonodae</taxon>
        <taxon>Andropogoneae</taxon>
        <taxon>Tripsacinae</taxon>
        <taxon>Zea</taxon>
    </lineage>
</organism>
<feature type="region of interest" description="Disordered" evidence="17">
    <location>
        <begin position="1"/>
        <end position="24"/>
    </location>
</feature>
<dbReference type="InParanoid" id="A0A1D6J8X7"/>
<dbReference type="SMR" id="A0A1D6J8X7"/>
<dbReference type="GO" id="GO:0005524">
    <property type="term" value="F:ATP binding"/>
    <property type="evidence" value="ECO:0007669"/>
    <property type="project" value="UniProtKB-KW"/>
</dbReference>
<dbReference type="GO" id="GO:0019252">
    <property type="term" value="P:starch biosynthetic process"/>
    <property type="evidence" value="ECO:0007669"/>
    <property type="project" value="UniProtKB-UniPathway"/>
</dbReference>
<comment type="similarity">
    <text evidence="5">Belongs to the bacterial/plant glucose-1-phosphate adenylyltransferase family.</text>
</comment>
<evidence type="ECO:0000256" key="5">
    <source>
        <dbReference type="ARBA" id="ARBA00010443"/>
    </source>
</evidence>
<evidence type="ECO:0000256" key="12">
    <source>
        <dbReference type="ARBA" id="ARBA00022741"/>
    </source>
</evidence>
<dbReference type="InterPro" id="IPR011831">
    <property type="entry name" value="ADP-Glc_PPase"/>
</dbReference>
<keyword evidence="10" id="KW-0812">Transmembrane</keyword>
<comment type="pathway">
    <text evidence="3">Glycan biosynthesis; starch biosynthesis.</text>
</comment>
<proteinExistence type="inferred from homology"/>
<evidence type="ECO:0000256" key="16">
    <source>
        <dbReference type="ARBA" id="ARBA00023136"/>
    </source>
</evidence>
<keyword evidence="14" id="KW-0750">Starch biosynthesis</keyword>
<dbReference type="Pfam" id="PF06027">
    <property type="entry name" value="SLC35F"/>
    <property type="match status" value="1"/>
</dbReference>
<dbReference type="InterPro" id="IPR029044">
    <property type="entry name" value="Nucleotide-diphossugar_trans"/>
</dbReference>
<sequence length="425" mass="47410">MKQPWPPPRAVPPRLDYSDDEASIGSAGSAGTRLYPLTKKRAKPAVPLGANYRLIDIPVNSCLNSNISKIYVLAQFNSAFLNRHLSRAYGSNIGGYKNEGFVEVLAAQPSPDNPNWFQSTADAAHRETYADITVAALPMAEKRATAFGLMKIDEEGRIIEFAEKTKGEQFTEMMVDTTILSLDDVRAKEMPYIASMGIYVFSKDVMLQLLREQFSEANDFGSEVIPGATSIVKRVQAYLYDGYWEEMWAVLIRIFAHQEKVDWMYFVPFAGTTVGLVIYSYRGSRQNPKETARDHQHFFIPYDRRVLMIGGLRSSFAMDAPCSTVLIFRQDLATMEWEEAGRMPPNMYCCFTGLCEAASQGGAIPTDAAGGNNKVKVLGGDGKVWFAGKRVRGKLAMWEEYEMGSSGKWDWVDGLPGYGDVESLF</sequence>
<dbReference type="PANTHER" id="PTHR43523">
    <property type="entry name" value="GLUCOSE-1-PHOSPHATE ADENYLYLTRANSFERASE-RELATED"/>
    <property type="match status" value="1"/>
</dbReference>
<keyword evidence="9 19" id="KW-0808">Transferase</keyword>
<keyword evidence="16" id="KW-0472">Membrane</keyword>
<dbReference type="EMBL" id="CM000786">
    <property type="protein sequence ID" value="AQK44373.1"/>
    <property type="molecule type" value="Genomic_DNA"/>
</dbReference>
<dbReference type="PROSITE" id="PS00810">
    <property type="entry name" value="ADP_GLC_PYROPHOSPH_3"/>
    <property type="match status" value="1"/>
</dbReference>
<protein>
    <recommendedName>
        <fullName evidence="6">glucose-1-phosphate adenylyltransferase</fullName>
        <ecNumber evidence="6">2.7.7.27</ecNumber>
    </recommendedName>
</protein>